<organism evidence="1 2">
    <name type="scientific">Desertifilum tharense IPPAS B-1220</name>
    <dbReference type="NCBI Taxonomy" id="1781255"/>
    <lineage>
        <taxon>Bacteria</taxon>
        <taxon>Bacillati</taxon>
        <taxon>Cyanobacteriota</taxon>
        <taxon>Cyanophyceae</taxon>
        <taxon>Desertifilales</taxon>
        <taxon>Desertifilaceae</taxon>
        <taxon>Desertifilum</taxon>
    </lineage>
</organism>
<reference evidence="1 2" key="1">
    <citation type="journal article" date="2016" name="Genome Announc.">
        <title>Draft Genome Sequence of the Thermotolerant Cyanobacterium Desertifilum sp. IPPAS B-1220.</title>
        <authorList>
            <person name="Mironov K.S."/>
            <person name="Sinetova M.A."/>
            <person name="Bolatkhan K."/>
            <person name="Zayadan B.K."/>
            <person name="Ustinova V.V."/>
            <person name="Kupriyanova E.V."/>
            <person name="Skrypnik A.N."/>
            <person name="Gogoleva N.E."/>
            <person name="Gogolev Y.V."/>
            <person name="Los D.A."/>
        </authorList>
    </citation>
    <scope>NUCLEOTIDE SEQUENCE [LARGE SCALE GENOMIC DNA]</scope>
    <source>
        <strain evidence="1 2">IPPAS B-1220</strain>
    </source>
</reference>
<protein>
    <submittedName>
        <fullName evidence="1">Uncharacterized protein</fullName>
    </submittedName>
</protein>
<proteinExistence type="predicted"/>
<gene>
    <name evidence="1" type="ORF">BH720_022125</name>
</gene>
<name>A0ACD5GP45_9CYAN</name>
<dbReference type="Proteomes" id="UP000095472">
    <property type="component" value="Chromosome"/>
</dbReference>
<dbReference type="EMBL" id="CP182909">
    <property type="protein sequence ID" value="XPM62419.1"/>
    <property type="molecule type" value="Genomic_DNA"/>
</dbReference>
<sequence>MGKVKVPNWLVHLGLVAGSVVFAIGVSEVGLRVANIPPQPGSQAEPETVEEAKPTQPYAAIATEPETAQEAKPTQPYAAIATEPETAQEPNPTQPQSAIATEPETVLEGTFARRTDA</sequence>
<evidence type="ECO:0000313" key="2">
    <source>
        <dbReference type="Proteomes" id="UP000095472"/>
    </source>
</evidence>
<evidence type="ECO:0000313" key="1">
    <source>
        <dbReference type="EMBL" id="XPM62419.1"/>
    </source>
</evidence>
<accession>A0ACD5GP45</accession>
<keyword evidence="2" id="KW-1185">Reference proteome</keyword>